<evidence type="ECO:0000259" key="8">
    <source>
        <dbReference type="Pfam" id="PF00441"/>
    </source>
</evidence>
<evidence type="ECO:0000256" key="1">
    <source>
        <dbReference type="ARBA" id="ARBA00001974"/>
    </source>
</evidence>
<keyword evidence="4 7" id="KW-0285">Flavoprotein</keyword>
<dbReference type="PANTHER" id="PTHR48083:SF2">
    <property type="entry name" value="MEDIUM-CHAIN SPECIFIC ACYL-COA DEHYDROGENASE, MITOCHONDRIAL"/>
    <property type="match status" value="1"/>
</dbReference>
<dbReference type="InterPro" id="IPR009100">
    <property type="entry name" value="AcylCoA_DH/oxidase_NM_dom_sf"/>
</dbReference>
<feature type="domain" description="Acyl-CoA oxidase/dehydrogenase middle" evidence="9">
    <location>
        <begin position="1"/>
        <end position="64"/>
    </location>
</feature>
<evidence type="ECO:0000256" key="2">
    <source>
        <dbReference type="ARBA" id="ARBA00009347"/>
    </source>
</evidence>
<evidence type="ECO:0000313" key="11">
    <source>
        <dbReference type="Proteomes" id="UP000281340"/>
    </source>
</evidence>
<dbReference type="InterPro" id="IPR006091">
    <property type="entry name" value="Acyl-CoA_Oxase/DH_mid-dom"/>
</dbReference>
<dbReference type="Gene3D" id="1.20.140.10">
    <property type="entry name" value="Butyryl-CoA Dehydrogenase, subunit A, domain 3"/>
    <property type="match status" value="1"/>
</dbReference>
<dbReference type="SUPFAM" id="SSF47203">
    <property type="entry name" value="Acyl-CoA dehydrogenase C-terminal domain-like"/>
    <property type="match status" value="1"/>
</dbReference>
<dbReference type="FunFam" id="1.20.140.10:FF:000001">
    <property type="entry name" value="Acyl-CoA dehydrogenase"/>
    <property type="match status" value="1"/>
</dbReference>
<comment type="caution">
    <text evidence="10">The sequence shown here is derived from an EMBL/GenBank/DDBJ whole genome shotgun (WGS) entry which is preliminary data.</text>
</comment>
<keyword evidence="6 7" id="KW-0560">Oxidoreductase</keyword>
<dbReference type="InterPro" id="IPR009075">
    <property type="entry name" value="AcylCo_DH/oxidase_C"/>
</dbReference>
<sequence length="231" mass="26327">KTFITGAKEYPYMLVLARDPQPKDPKKAFTLWWVDSSKPGIKINPLHKIGWHMLSTCEVYLDNVEVEESDMVGEEGMGFLNVMYNFEMERLINAARSTGFAECAFEDAARYANQRIAFGKPIGHNQMIQEKLALMAIKIDNMRNMVLKVAWQADQHQSLRTSAALAKLYCARTAMEVIDDAIQIMGGLGYTDEARVSRFWRDVRCERIGGGTDEIMIYVAGRQILKDYQNK</sequence>
<dbReference type="EMBL" id="RDDM01000368">
    <property type="protein sequence ID" value="RLY53424.1"/>
    <property type="molecule type" value="Genomic_DNA"/>
</dbReference>
<organism evidence="10 11">
    <name type="scientific">Escherichia coli</name>
    <dbReference type="NCBI Taxonomy" id="562"/>
    <lineage>
        <taxon>Bacteria</taxon>
        <taxon>Pseudomonadati</taxon>
        <taxon>Pseudomonadota</taxon>
        <taxon>Gammaproteobacteria</taxon>
        <taxon>Enterobacterales</taxon>
        <taxon>Enterobacteriaceae</taxon>
        <taxon>Escherichia</taxon>
    </lineage>
</organism>
<dbReference type="InterPro" id="IPR036250">
    <property type="entry name" value="AcylCo_DH-like_C"/>
</dbReference>
<dbReference type="PROSITE" id="PS00073">
    <property type="entry name" value="ACYL_COA_DH_2"/>
    <property type="match status" value="1"/>
</dbReference>
<dbReference type="Pfam" id="PF02770">
    <property type="entry name" value="Acyl-CoA_dh_M"/>
    <property type="match status" value="1"/>
</dbReference>
<dbReference type="PANTHER" id="PTHR48083">
    <property type="entry name" value="MEDIUM-CHAIN SPECIFIC ACYL-COA DEHYDROGENASE, MITOCHONDRIAL-RELATED"/>
    <property type="match status" value="1"/>
</dbReference>
<dbReference type="Gene3D" id="2.40.110.10">
    <property type="entry name" value="Butyryl-CoA Dehydrogenase, subunit A, domain 2"/>
    <property type="match status" value="1"/>
</dbReference>
<comment type="similarity">
    <text evidence="2 7">Belongs to the acyl-CoA dehydrogenase family.</text>
</comment>
<dbReference type="AlphaFoldDB" id="A0A3L9HVI3"/>
<dbReference type="InterPro" id="IPR046373">
    <property type="entry name" value="Acyl-CoA_Oxase/DH_mid-dom_sf"/>
</dbReference>
<dbReference type="GO" id="GO:0033539">
    <property type="term" value="P:fatty acid beta-oxidation using acyl-CoA dehydrogenase"/>
    <property type="evidence" value="ECO:0007669"/>
    <property type="project" value="TreeGrafter"/>
</dbReference>
<feature type="non-terminal residue" evidence="10">
    <location>
        <position position="1"/>
    </location>
</feature>
<dbReference type="GO" id="GO:0005737">
    <property type="term" value="C:cytoplasm"/>
    <property type="evidence" value="ECO:0007669"/>
    <property type="project" value="TreeGrafter"/>
</dbReference>
<evidence type="ECO:0000256" key="4">
    <source>
        <dbReference type="ARBA" id="ARBA00022630"/>
    </source>
</evidence>
<dbReference type="InterPro" id="IPR050741">
    <property type="entry name" value="Acyl-CoA_dehydrogenase"/>
</dbReference>
<dbReference type="SUPFAM" id="SSF56645">
    <property type="entry name" value="Acyl-CoA dehydrogenase NM domain-like"/>
    <property type="match status" value="1"/>
</dbReference>
<accession>A0A3L9HVI3</accession>
<proteinExistence type="inferred from homology"/>
<name>A0A3L9HVI3_ECOLX</name>
<evidence type="ECO:0000256" key="7">
    <source>
        <dbReference type="RuleBase" id="RU362125"/>
    </source>
</evidence>
<reference evidence="10 11" key="1">
    <citation type="submission" date="2018-10" db="EMBL/GenBank/DDBJ databases">
        <title>Comparison of Escherichia coli isolates recovered from retail chicken and from chicken fecal samples by antimicrobial susceptibility test and whole genome sequencing.</title>
        <authorList>
            <person name="Tang B."/>
            <person name="Ma Y."/>
            <person name="He X."/>
            <person name="Cao L."/>
            <person name="Xia X."/>
            <person name="Yang H."/>
        </authorList>
    </citation>
    <scope>NUCLEOTIDE SEQUENCE [LARGE SCALE GENOMIC DNA]</scope>
    <source>
        <strain evidence="10 11">CMJH98b</strain>
    </source>
</reference>
<keyword evidence="5 7" id="KW-0274">FAD</keyword>
<evidence type="ECO:0000256" key="6">
    <source>
        <dbReference type="ARBA" id="ARBA00023002"/>
    </source>
</evidence>
<dbReference type="InterPro" id="IPR006089">
    <property type="entry name" value="Acyl-CoA_DH_CS"/>
</dbReference>
<evidence type="ECO:0000259" key="9">
    <source>
        <dbReference type="Pfam" id="PF02770"/>
    </source>
</evidence>
<feature type="domain" description="Acyl-CoA dehydrogenase/oxidase C-terminal" evidence="8">
    <location>
        <begin position="76"/>
        <end position="224"/>
    </location>
</feature>
<dbReference type="Pfam" id="PF00441">
    <property type="entry name" value="Acyl-CoA_dh_1"/>
    <property type="match status" value="1"/>
</dbReference>
<comment type="cofactor">
    <cofactor evidence="1 7">
        <name>FAD</name>
        <dbReference type="ChEBI" id="CHEBI:57692"/>
    </cofactor>
</comment>
<evidence type="ECO:0000313" key="10">
    <source>
        <dbReference type="EMBL" id="RLY53424.1"/>
    </source>
</evidence>
<dbReference type="GO" id="GO:0003995">
    <property type="term" value="F:acyl-CoA dehydrogenase activity"/>
    <property type="evidence" value="ECO:0007669"/>
    <property type="project" value="InterPro"/>
</dbReference>
<gene>
    <name evidence="10" type="ORF">EAI46_25175</name>
</gene>
<evidence type="ECO:0000256" key="3">
    <source>
        <dbReference type="ARBA" id="ARBA00019125"/>
    </source>
</evidence>
<dbReference type="Proteomes" id="UP000281340">
    <property type="component" value="Unassembled WGS sequence"/>
</dbReference>
<dbReference type="CDD" id="cd00567">
    <property type="entry name" value="ACAD"/>
    <property type="match status" value="1"/>
</dbReference>
<protein>
    <recommendedName>
        <fullName evidence="3">Medium-chain specific acyl-CoA dehydrogenase, mitochondrial</fullName>
    </recommendedName>
</protein>
<evidence type="ECO:0000256" key="5">
    <source>
        <dbReference type="ARBA" id="ARBA00022827"/>
    </source>
</evidence>